<dbReference type="GO" id="GO:0002949">
    <property type="term" value="P:tRNA threonylcarbamoyladenosine modification"/>
    <property type="evidence" value="ECO:0007669"/>
    <property type="project" value="InterPro"/>
</dbReference>
<dbReference type="InterPro" id="IPR022496">
    <property type="entry name" value="T6A_TsaB"/>
</dbReference>
<comment type="caution">
    <text evidence="2">The sequence shown here is derived from an EMBL/GenBank/DDBJ whole genome shotgun (WGS) entry which is preliminary data.</text>
</comment>
<feature type="non-terminal residue" evidence="2">
    <location>
        <position position="226"/>
    </location>
</feature>
<dbReference type="InterPro" id="IPR043129">
    <property type="entry name" value="ATPase_NBD"/>
</dbReference>
<reference evidence="2" key="1">
    <citation type="submission" date="2020-04" db="EMBL/GenBank/DDBJ databases">
        <title>Deep metagenomics examines the oral microbiome during advanced dental caries in children, revealing novel taxa and co-occurrences with host molecules.</title>
        <authorList>
            <person name="Baker J.L."/>
            <person name="Morton J.T."/>
            <person name="Dinis M."/>
            <person name="Alvarez R."/>
            <person name="Tran N.C."/>
            <person name="Knight R."/>
            <person name="Edlund A."/>
        </authorList>
    </citation>
    <scope>NUCLEOTIDE SEQUENCE</scope>
    <source>
        <strain evidence="2">JCVI_3_bin.11</strain>
    </source>
</reference>
<dbReference type="PANTHER" id="PTHR11735">
    <property type="entry name" value="TRNA N6-ADENOSINE THREONYLCARBAMOYLTRANSFERASE"/>
    <property type="match status" value="1"/>
</dbReference>
<dbReference type="GO" id="GO:0005829">
    <property type="term" value="C:cytosol"/>
    <property type="evidence" value="ECO:0007669"/>
    <property type="project" value="TreeGrafter"/>
</dbReference>
<gene>
    <name evidence="2" type="primary">tsaB</name>
    <name evidence="2" type="ORF">HXK24_06180</name>
</gene>
<organism evidence="2 3">
    <name type="scientific">Lancefieldella parvula</name>
    <dbReference type="NCBI Taxonomy" id="1382"/>
    <lineage>
        <taxon>Bacteria</taxon>
        <taxon>Bacillati</taxon>
        <taxon>Actinomycetota</taxon>
        <taxon>Coriobacteriia</taxon>
        <taxon>Coriobacteriales</taxon>
        <taxon>Atopobiaceae</taxon>
        <taxon>Lancefieldella</taxon>
    </lineage>
</organism>
<evidence type="ECO:0000313" key="3">
    <source>
        <dbReference type="Proteomes" id="UP000787322"/>
    </source>
</evidence>
<dbReference type="SUPFAM" id="SSF53067">
    <property type="entry name" value="Actin-like ATPase domain"/>
    <property type="match status" value="1"/>
</dbReference>
<sequence>MLAIKNETNVVLAVDTSTDMLACTVARLTRCDAGSAACAVDSAATSDGGFDVEVLASTDHLCRRQANVELVGSVQEALKTAGLTMADVDAVIAGRGPGSFTGVRIGVATAKGIACGSGLPLYGASALDAMAFSAWKAGVRGTVGVVADAMRGEVYPGIYLLDNAGAHRTFPVETVLKADACVEEWSSRTDKDQLTLTGNGLVKYRERFERAGFSTYTDEATWFPTG</sequence>
<dbReference type="InterPro" id="IPR000905">
    <property type="entry name" value="Gcp-like_dom"/>
</dbReference>
<feature type="domain" description="Gcp-like" evidence="1">
    <location>
        <begin position="62"/>
        <end position="157"/>
    </location>
</feature>
<evidence type="ECO:0000313" key="2">
    <source>
        <dbReference type="EMBL" id="MBF4803380.1"/>
    </source>
</evidence>
<dbReference type="PANTHER" id="PTHR11735:SF11">
    <property type="entry name" value="TRNA THREONYLCARBAMOYLADENOSINE BIOSYNTHESIS PROTEIN TSAB"/>
    <property type="match status" value="1"/>
</dbReference>
<name>A0A9D5X6S7_9ACTN</name>
<dbReference type="NCBIfam" id="TIGR03725">
    <property type="entry name" value="T6A_YeaZ"/>
    <property type="match status" value="1"/>
</dbReference>
<accession>A0A9D5X6S7</accession>
<evidence type="ECO:0000259" key="1">
    <source>
        <dbReference type="Pfam" id="PF00814"/>
    </source>
</evidence>
<dbReference type="Gene3D" id="3.30.420.40">
    <property type="match status" value="2"/>
</dbReference>
<dbReference type="AlphaFoldDB" id="A0A9D5X6S7"/>
<proteinExistence type="predicted"/>
<dbReference type="EMBL" id="JABZGU010000190">
    <property type="protein sequence ID" value="MBF4803380.1"/>
    <property type="molecule type" value="Genomic_DNA"/>
</dbReference>
<protein>
    <submittedName>
        <fullName evidence="2">tRNA (Adenosine(37)-N6)-threonylcarbamoyltransferase complex dimerization subunit type 1 TsaB</fullName>
    </submittedName>
</protein>
<dbReference type="Proteomes" id="UP000787322">
    <property type="component" value="Unassembled WGS sequence"/>
</dbReference>
<dbReference type="Pfam" id="PF00814">
    <property type="entry name" value="TsaD"/>
    <property type="match status" value="1"/>
</dbReference>